<name>A0A7Y2H3K7_UNCEI</name>
<dbReference type="SUPFAM" id="SSF46589">
    <property type="entry name" value="tRNA-binding arm"/>
    <property type="match status" value="1"/>
</dbReference>
<dbReference type="GO" id="GO:0005737">
    <property type="term" value="C:cytoplasm"/>
    <property type="evidence" value="ECO:0007669"/>
    <property type="project" value="UniProtKB-SubCell"/>
</dbReference>
<evidence type="ECO:0000313" key="17">
    <source>
        <dbReference type="Proteomes" id="UP000547674"/>
    </source>
</evidence>
<proteinExistence type="inferred from homology"/>
<dbReference type="InterPro" id="IPR002319">
    <property type="entry name" value="Phenylalanyl-tRNA_Synthase"/>
</dbReference>
<dbReference type="GO" id="GO:0000287">
    <property type="term" value="F:magnesium ion binding"/>
    <property type="evidence" value="ECO:0007669"/>
    <property type="project" value="UniProtKB-UniRule"/>
</dbReference>
<dbReference type="InterPro" id="IPR045864">
    <property type="entry name" value="aa-tRNA-synth_II/BPL/LPL"/>
</dbReference>
<dbReference type="SUPFAM" id="SSF55681">
    <property type="entry name" value="Class II aaRS and biotin synthetases"/>
    <property type="match status" value="1"/>
</dbReference>
<dbReference type="HAMAP" id="MF_00281">
    <property type="entry name" value="Phe_tRNA_synth_alpha1"/>
    <property type="match status" value="1"/>
</dbReference>
<dbReference type="Pfam" id="PF01409">
    <property type="entry name" value="tRNA-synt_2d"/>
    <property type="match status" value="1"/>
</dbReference>
<evidence type="ECO:0000256" key="7">
    <source>
        <dbReference type="ARBA" id="ARBA00022741"/>
    </source>
</evidence>
<keyword evidence="6 13" id="KW-0479">Metal-binding</keyword>
<reference evidence="16 17" key="1">
    <citation type="submission" date="2020-03" db="EMBL/GenBank/DDBJ databases">
        <title>Metabolic flexibility allows generalist bacteria to become dominant in a frequently disturbed ecosystem.</title>
        <authorList>
            <person name="Chen Y.-J."/>
            <person name="Leung P.M."/>
            <person name="Bay S.K."/>
            <person name="Hugenholtz P."/>
            <person name="Kessler A.J."/>
            <person name="Shelley G."/>
            <person name="Waite D.W."/>
            <person name="Cook P.L."/>
            <person name="Greening C."/>
        </authorList>
    </citation>
    <scope>NUCLEOTIDE SEQUENCE [LARGE SCALE GENOMIC DNA]</scope>
    <source>
        <strain evidence="16">SS_bin_28</strain>
    </source>
</reference>
<evidence type="ECO:0000256" key="5">
    <source>
        <dbReference type="ARBA" id="ARBA00022598"/>
    </source>
</evidence>
<dbReference type="InterPro" id="IPR004188">
    <property type="entry name" value="Phe-tRNA_ligase_II_N"/>
</dbReference>
<dbReference type="AlphaFoldDB" id="A0A7Y2H3K7"/>
<evidence type="ECO:0000256" key="4">
    <source>
        <dbReference type="ARBA" id="ARBA00022490"/>
    </source>
</evidence>
<accession>A0A7Y2H3K7</accession>
<keyword evidence="5 13" id="KW-0436">Ligase</keyword>
<sequence length="339" mass="37566">MSTETALDQLKQLTETGLAAIAEASDAAALEALRVQYLGRKSELNGILRGLKDLPPELKGVVGKESNLAKKALESALKERQESLGGGDGASETDPTLPGVRPPVGHEHLLTSTSELILDVFRGLGFSIARGPDVEDDYHNFEALNIPKDHPARDMQDTFFAAEDIVLRTHTSPVQIRTMKKTPPPIRMVFPGRVYRRETPDATHSSEFHQIELLYVDHGVTMRDLKGVLTQFAQQVFGDDVDVRFRPSYFPFVEPGAEVDISCFLCKGSGCRVCKQSGWIEILGSGMVHPNVFRHVGYDPETVTGYAAGMGVERIAMLRHGIPDIRLFFENDLRFLFQF</sequence>
<dbReference type="InterPro" id="IPR022911">
    <property type="entry name" value="Phe_tRNA_ligase_alpha1_bac"/>
</dbReference>
<comment type="subcellular location">
    <subcellularLocation>
        <location evidence="1 13">Cytoplasm</location>
    </subcellularLocation>
</comment>
<dbReference type="Gene3D" id="3.30.930.10">
    <property type="entry name" value="Bira Bifunctional Protein, Domain 2"/>
    <property type="match status" value="1"/>
</dbReference>
<dbReference type="PANTHER" id="PTHR11538:SF41">
    <property type="entry name" value="PHENYLALANINE--TRNA LIGASE, MITOCHONDRIAL"/>
    <property type="match status" value="1"/>
</dbReference>
<feature type="region of interest" description="Disordered" evidence="14">
    <location>
        <begin position="78"/>
        <end position="103"/>
    </location>
</feature>
<evidence type="ECO:0000256" key="8">
    <source>
        <dbReference type="ARBA" id="ARBA00022840"/>
    </source>
</evidence>
<evidence type="ECO:0000256" key="1">
    <source>
        <dbReference type="ARBA" id="ARBA00004496"/>
    </source>
</evidence>
<evidence type="ECO:0000256" key="11">
    <source>
        <dbReference type="ARBA" id="ARBA00023146"/>
    </source>
</evidence>
<dbReference type="InterPro" id="IPR004529">
    <property type="entry name" value="Phe-tRNA-synth_IIc_asu"/>
</dbReference>
<evidence type="ECO:0000256" key="3">
    <source>
        <dbReference type="ARBA" id="ARBA00011209"/>
    </source>
</evidence>
<keyword evidence="8 13" id="KW-0067">ATP-binding</keyword>
<keyword evidence="9 13" id="KW-0460">Magnesium</keyword>
<dbReference type="NCBIfam" id="TIGR00468">
    <property type="entry name" value="pheS"/>
    <property type="match status" value="1"/>
</dbReference>
<evidence type="ECO:0000256" key="10">
    <source>
        <dbReference type="ARBA" id="ARBA00022917"/>
    </source>
</evidence>
<dbReference type="GO" id="GO:0006432">
    <property type="term" value="P:phenylalanyl-tRNA aminoacylation"/>
    <property type="evidence" value="ECO:0007669"/>
    <property type="project" value="UniProtKB-UniRule"/>
</dbReference>
<dbReference type="InterPro" id="IPR006195">
    <property type="entry name" value="aa-tRNA-synth_II"/>
</dbReference>
<evidence type="ECO:0000256" key="9">
    <source>
        <dbReference type="ARBA" id="ARBA00022842"/>
    </source>
</evidence>
<organism evidence="16 17">
    <name type="scientific">Eiseniibacteriota bacterium</name>
    <dbReference type="NCBI Taxonomy" id="2212470"/>
    <lineage>
        <taxon>Bacteria</taxon>
        <taxon>Candidatus Eiseniibacteriota</taxon>
    </lineage>
</organism>
<evidence type="ECO:0000256" key="2">
    <source>
        <dbReference type="ARBA" id="ARBA00010207"/>
    </source>
</evidence>
<evidence type="ECO:0000256" key="13">
    <source>
        <dbReference type="HAMAP-Rule" id="MF_00281"/>
    </source>
</evidence>
<dbReference type="EC" id="6.1.1.20" evidence="13"/>
<gene>
    <name evidence="13 16" type="primary">pheS</name>
    <name evidence="16" type="ORF">HKN21_15785</name>
</gene>
<keyword evidence="11 13" id="KW-0030">Aminoacyl-tRNA synthetase</keyword>
<dbReference type="Proteomes" id="UP000547674">
    <property type="component" value="Unassembled WGS sequence"/>
</dbReference>
<evidence type="ECO:0000256" key="6">
    <source>
        <dbReference type="ARBA" id="ARBA00022723"/>
    </source>
</evidence>
<keyword evidence="10 13" id="KW-0648">Protein biosynthesis</keyword>
<dbReference type="InterPro" id="IPR010978">
    <property type="entry name" value="tRNA-bd_arm"/>
</dbReference>
<keyword evidence="7 13" id="KW-0547">Nucleotide-binding</keyword>
<dbReference type="EMBL" id="JABDJR010000631">
    <property type="protein sequence ID" value="NNF08224.1"/>
    <property type="molecule type" value="Genomic_DNA"/>
</dbReference>
<evidence type="ECO:0000256" key="12">
    <source>
        <dbReference type="ARBA" id="ARBA00049255"/>
    </source>
</evidence>
<feature type="domain" description="Aminoacyl-transfer RNA synthetases class-II family profile" evidence="15">
    <location>
        <begin position="119"/>
        <end position="338"/>
    </location>
</feature>
<comment type="cofactor">
    <cofactor evidence="13">
        <name>Mg(2+)</name>
        <dbReference type="ChEBI" id="CHEBI:18420"/>
    </cofactor>
    <text evidence="13">Binds 2 magnesium ions per tetramer.</text>
</comment>
<dbReference type="CDD" id="cd00496">
    <property type="entry name" value="PheRS_alpha_core"/>
    <property type="match status" value="1"/>
</dbReference>
<comment type="caution">
    <text evidence="16">The sequence shown here is derived from an EMBL/GenBank/DDBJ whole genome shotgun (WGS) entry which is preliminary data.</text>
</comment>
<comment type="subunit">
    <text evidence="3 13">Tetramer of two alpha and two beta subunits.</text>
</comment>
<evidence type="ECO:0000259" key="15">
    <source>
        <dbReference type="PROSITE" id="PS50862"/>
    </source>
</evidence>
<dbReference type="GO" id="GO:0000049">
    <property type="term" value="F:tRNA binding"/>
    <property type="evidence" value="ECO:0007669"/>
    <property type="project" value="InterPro"/>
</dbReference>
<dbReference type="GO" id="GO:0005524">
    <property type="term" value="F:ATP binding"/>
    <property type="evidence" value="ECO:0007669"/>
    <property type="project" value="UniProtKB-UniRule"/>
</dbReference>
<dbReference type="PANTHER" id="PTHR11538">
    <property type="entry name" value="PHENYLALANYL-TRNA SYNTHETASE"/>
    <property type="match status" value="1"/>
</dbReference>
<comment type="similarity">
    <text evidence="2 13">Belongs to the class-II aminoacyl-tRNA synthetase family. Phe-tRNA synthetase alpha subunit type 1 subfamily.</text>
</comment>
<comment type="catalytic activity">
    <reaction evidence="12 13">
        <text>tRNA(Phe) + L-phenylalanine + ATP = L-phenylalanyl-tRNA(Phe) + AMP + diphosphate + H(+)</text>
        <dbReference type="Rhea" id="RHEA:19413"/>
        <dbReference type="Rhea" id="RHEA-COMP:9668"/>
        <dbReference type="Rhea" id="RHEA-COMP:9699"/>
        <dbReference type="ChEBI" id="CHEBI:15378"/>
        <dbReference type="ChEBI" id="CHEBI:30616"/>
        <dbReference type="ChEBI" id="CHEBI:33019"/>
        <dbReference type="ChEBI" id="CHEBI:58095"/>
        <dbReference type="ChEBI" id="CHEBI:78442"/>
        <dbReference type="ChEBI" id="CHEBI:78531"/>
        <dbReference type="ChEBI" id="CHEBI:456215"/>
        <dbReference type="EC" id="6.1.1.20"/>
    </reaction>
</comment>
<keyword evidence="4 13" id="KW-0963">Cytoplasm</keyword>
<evidence type="ECO:0000313" key="16">
    <source>
        <dbReference type="EMBL" id="NNF08224.1"/>
    </source>
</evidence>
<dbReference type="GO" id="GO:0004826">
    <property type="term" value="F:phenylalanine-tRNA ligase activity"/>
    <property type="evidence" value="ECO:0007669"/>
    <property type="project" value="UniProtKB-UniRule"/>
</dbReference>
<dbReference type="Pfam" id="PF02912">
    <property type="entry name" value="Phe_tRNA-synt_N"/>
    <property type="match status" value="1"/>
</dbReference>
<protein>
    <recommendedName>
        <fullName evidence="13">Phenylalanine--tRNA ligase alpha subunit</fullName>
        <ecNumber evidence="13">6.1.1.20</ecNumber>
    </recommendedName>
    <alternativeName>
        <fullName evidence="13">Phenylalanyl-tRNA synthetase alpha subunit</fullName>
        <shortName evidence="13">PheRS</shortName>
    </alternativeName>
</protein>
<evidence type="ECO:0000256" key="14">
    <source>
        <dbReference type="SAM" id="MobiDB-lite"/>
    </source>
</evidence>
<dbReference type="PROSITE" id="PS50862">
    <property type="entry name" value="AA_TRNA_LIGASE_II"/>
    <property type="match status" value="1"/>
</dbReference>
<feature type="binding site" evidence="13">
    <location>
        <position position="254"/>
    </location>
    <ligand>
        <name>Mg(2+)</name>
        <dbReference type="ChEBI" id="CHEBI:18420"/>
        <note>shared with beta subunit</note>
    </ligand>
</feature>